<evidence type="ECO:0000313" key="1">
    <source>
        <dbReference type="EMBL" id="JAH86749.1"/>
    </source>
</evidence>
<reference evidence="1" key="2">
    <citation type="journal article" date="2015" name="Fish Shellfish Immunol.">
        <title>Early steps in the European eel (Anguilla anguilla)-Vibrio vulnificus interaction in the gills: Role of the RtxA13 toxin.</title>
        <authorList>
            <person name="Callol A."/>
            <person name="Pajuelo D."/>
            <person name="Ebbesson L."/>
            <person name="Teles M."/>
            <person name="MacKenzie S."/>
            <person name="Amaro C."/>
        </authorList>
    </citation>
    <scope>NUCLEOTIDE SEQUENCE</scope>
</reference>
<dbReference type="AlphaFoldDB" id="A0A0E9W8Q7"/>
<name>A0A0E9W8Q7_ANGAN</name>
<dbReference type="EMBL" id="GBXM01021828">
    <property type="protein sequence ID" value="JAH86749.1"/>
    <property type="molecule type" value="Transcribed_RNA"/>
</dbReference>
<accession>A0A0E9W8Q7</accession>
<sequence length="24" mass="2642">MFTQLTCLHTAVPITLSYNNSLSS</sequence>
<reference evidence="1" key="1">
    <citation type="submission" date="2014-11" db="EMBL/GenBank/DDBJ databases">
        <authorList>
            <person name="Amaro Gonzalez C."/>
        </authorList>
    </citation>
    <scope>NUCLEOTIDE SEQUENCE</scope>
</reference>
<protein>
    <submittedName>
        <fullName evidence="1">Uncharacterized protein</fullName>
    </submittedName>
</protein>
<organism evidence="1">
    <name type="scientific">Anguilla anguilla</name>
    <name type="common">European freshwater eel</name>
    <name type="synonym">Muraena anguilla</name>
    <dbReference type="NCBI Taxonomy" id="7936"/>
    <lineage>
        <taxon>Eukaryota</taxon>
        <taxon>Metazoa</taxon>
        <taxon>Chordata</taxon>
        <taxon>Craniata</taxon>
        <taxon>Vertebrata</taxon>
        <taxon>Euteleostomi</taxon>
        <taxon>Actinopterygii</taxon>
        <taxon>Neopterygii</taxon>
        <taxon>Teleostei</taxon>
        <taxon>Anguilliformes</taxon>
        <taxon>Anguillidae</taxon>
        <taxon>Anguilla</taxon>
    </lineage>
</organism>
<proteinExistence type="predicted"/>